<evidence type="ECO:0000256" key="1">
    <source>
        <dbReference type="ARBA" id="ARBA00004651"/>
    </source>
</evidence>
<dbReference type="PANTHER" id="PTHR30250">
    <property type="entry name" value="PST FAMILY PREDICTED COLANIC ACID TRANSPORTER"/>
    <property type="match status" value="1"/>
</dbReference>
<dbReference type="RefSeq" id="WP_307957225.1">
    <property type="nucleotide sequence ID" value="NZ_CP163302.1"/>
</dbReference>
<dbReference type="GO" id="GO:0005886">
    <property type="term" value="C:plasma membrane"/>
    <property type="evidence" value="ECO:0007669"/>
    <property type="project" value="UniProtKB-SubCell"/>
</dbReference>
<name>A0AB39L8H3_9MICC</name>
<dbReference type="KEGG" id="spue:AB5L97_06580"/>
<dbReference type="EMBL" id="CP163302">
    <property type="protein sequence ID" value="XDP47284.1"/>
    <property type="molecule type" value="Genomic_DNA"/>
</dbReference>
<evidence type="ECO:0000256" key="5">
    <source>
        <dbReference type="ARBA" id="ARBA00022989"/>
    </source>
</evidence>
<evidence type="ECO:0000256" key="7">
    <source>
        <dbReference type="SAM" id="Phobius"/>
    </source>
</evidence>
<comment type="similarity">
    <text evidence="2">Belongs to the polysaccharide synthase family.</text>
</comment>
<dbReference type="PANTHER" id="PTHR30250:SF10">
    <property type="entry name" value="LIPOPOLYSACCHARIDE BIOSYNTHESIS PROTEIN WZXC"/>
    <property type="match status" value="1"/>
</dbReference>
<dbReference type="Pfam" id="PF13440">
    <property type="entry name" value="Polysacc_synt_3"/>
    <property type="match status" value="1"/>
</dbReference>
<feature type="transmembrane region" description="Helical" evidence="7">
    <location>
        <begin position="21"/>
        <end position="44"/>
    </location>
</feature>
<feature type="transmembrane region" description="Helical" evidence="7">
    <location>
        <begin position="50"/>
        <end position="73"/>
    </location>
</feature>
<gene>
    <name evidence="8" type="ORF">AB5L97_06580</name>
</gene>
<reference evidence="8" key="1">
    <citation type="submission" date="2024-07" db="EMBL/GenBank/DDBJ databases">
        <authorList>
            <person name="fu j."/>
        </authorList>
    </citation>
    <scope>NUCLEOTIDE SEQUENCE</scope>
    <source>
        <strain evidence="8">P10A9</strain>
    </source>
</reference>
<keyword evidence="3" id="KW-1003">Cell membrane</keyword>
<accession>A0AB39L8H3</accession>
<feature type="transmembrane region" description="Helical" evidence="7">
    <location>
        <begin position="296"/>
        <end position="315"/>
    </location>
</feature>
<proteinExistence type="inferred from homology"/>
<organism evidence="8">
    <name type="scientific">Sinomonas puerhi</name>
    <dbReference type="NCBI Taxonomy" id="3238584"/>
    <lineage>
        <taxon>Bacteria</taxon>
        <taxon>Bacillati</taxon>
        <taxon>Actinomycetota</taxon>
        <taxon>Actinomycetes</taxon>
        <taxon>Micrococcales</taxon>
        <taxon>Micrococcaceae</taxon>
        <taxon>Sinomonas</taxon>
    </lineage>
</organism>
<feature type="transmembrane region" description="Helical" evidence="7">
    <location>
        <begin position="126"/>
        <end position="145"/>
    </location>
</feature>
<evidence type="ECO:0000256" key="2">
    <source>
        <dbReference type="ARBA" id="ARBA00007430"/>
    </source>
</evidence>
<protein>
    <submittedName>
        <fullName evidence="8">Oligosaccharide flippase family protein</fullName>
    </submittedName>
</protein>
<feature type="transmembrane region" description="Helical" evidence="7">
    <location>
        <begin position="85"/>
        <end position="106"/>
    </location>
</feature>
<feature type="transmembrane region" description="Helical" evidence="7">
    <location>
        <begin position="362"/>
        <end position="385"/>
    </location>
</feature>
<comment type="subcellular location">
    <subcellularLocation>
        <location evidence="1">Cell membrane</location>
        <topology evidence="1">Multi-pass membrane protein</topology>
    </subcellularLocation>
</comment>
<feature type="transmembrane region" description="Helical" evidence="7">
    <location>
        <begin position="327"/>
        <end position="350"/>
    </location>
</feature>
<sequence>MGRRVRWKQRRTSVSVGSGAVWSGLNTIVMKASNIAVTVVVVRLVSPHDFGVFTAALVAGTIATAICELGVASTLIRRDLDLGRLAPTVVAIAWVWAVLLAVVMASAAEPIGIVLGSSEAAEPIRVLALGVALSGFSAVPGSLLARGFKQGSLFLASALAFVPSSALLLFLASGGAGAMAFAWSKVVGGLVSATAMAIFARRWFWPRFDRVAFAEVLRIGIPLAGANLIGYVLLNADFALVGHSLGPAQLGIYSVAFTVSSLSVSVLSSVLNSVAMPAFSEHAGDPAGIRSSVGKWLHAVFLMGAPVCGLTMAFSHEIISVLYGTSWAPAAAVVGILALYGIPMLVELMMSNLLVALGKTGTVLLVQGVWLVVLGLAMAVGLQLVGLTGVAWAHVAVLLGVVLPLQVGLLTRALPRVLAGLWKLAIRPMVATVAAAAIGTALAIPMPTDASRLFVGGAAAALVYAGGLRREWAVYLPALRPGRSALREEA</sequence>
<feature type="transmembrane region" description="Helical" evidence="7">
    <location>
        <begin position="391"/>
        <end position="412"/>
    </location>
</feature>
<evidence type="ECO:0000256" key="6">
    <source>
        <dbReference type="ARBA" id="ARBA00023136"/>
    </source>
</evidence>
<dbReference type="InterPro" id="IPR050833">
    <property type="entry name" value="Poly_Biosynth_Transport"/>
</dbReference>
<evidence type="ECO:0000313" key="8">
    <source>
        <dbReference type="EMBL" id="XDP47284.1"/>
    </source>
</evidence>
<evidence type="ECO:0000256" key="3">
    <source>
        <dbReference type="ARBA" id="ARBA00022475"/>
    </source>
</evidence>
<keyword evidence="4 7" id="KW-0812">Transmembrane</keyword>
<dbReference type="AlphaFoldDB" id="A0AB39L8H3"/>
<keyword evidence="6 7" id="KW-0472">Membrane</keyword>
<feature type="transmembrane region" description="Helical" evidence="7">
    <location>
        <begin position="211"/>
        <end position="232"/>
    </location>
</feature>
<evidence type="ECO:0000256" key="4">
    <source>
        <dbReference type="ARBA" id="ARBA00022692"/>
    </source>
</evidence>
<keyword evidence="5 7" id="KW-1133">Transmembrane helix</keyword>
<feature type="transmembrane region" description="Helical" evidence="7">
    <location>
        <begin position="178"/>
        <end position="199"/>
    </location>
</feature>
<feature type="transmembrane region" description="Helical" evidence="7">
    <location>
        <begin position="152"/>
        <end position="172"/>
    </location>
</feature>
<feature type="transmembrane region" description="Helical" evidence="7">
    <location>
        <begin position="252"/>
        <end position="275"/>
    </location>
</feature>
<feature type="transmembrane region" description="Helical" evidence="7">
    <location>
        <begin position="424"/>
        <end position="444"/>
    </location>
</feature>
<feature type="transmembrane region" description="Helical" evidence="7">
    <location>
        <begin position="450"/>
        <end position="468"/>
    </location>
</feature>